<dbReference type="GO" id="GO:0008081">
    <property type="term" value="F:phosphoric diester hydrolase activity"/>
    <property type="evidence" value="ECO:0007669"/>
    <property type="project" value="TreeGrafter"/>
</dbReference>
<evidence type="ECO:0000256" key="4">
    <source>
        <dbReference type="ARBA" id="ARBA00022842"/>
    </source>
</evidence>
<dbReference type="Proteomes" id="UP000095192">
    <property type="component" value="Unassembled WGS sequence"/>
</dbReference>
<dbReference type="PANTHER" id="PTHR22748:SF10">
    <property type="entry name" value="DNA-(APURINIC OR APYRIMIDINIC SITE) ENDONUCLEASE"/>
    <property type="match status" value="1"/>
</dbReference>
<reference evidence="9 10" key="1">
    <citation type="journal article" date="2016" name="BMC Genomics">
        <title>Comparative genomics reveals Cyclospora cayetanensis possesses coccidia-like metabolism and invasion components but unique surface antigens.</title>
        <authorList>
            <person name="Liu S."/>
            <person name="Wang L."/>
            <person name="Zheng H."/>
            <person name="Xu Z."/>
            <person name="Roellig D.M."/>
            <person name="Li N."/>
            <person name="Frace M.A."/>
            <person name="Tang K."/>
            <person name="Arrowood M.J."/>
            <person name="Moss D.M."/>
            <person name="Zhang L."/>
            <person name="Feng Y."/>
            <person name="Xiao L."/>
        </authorList>
    </citation>
    <scope>NUCLEOTIDE SEQUENCE [LARGE SCALE GENOMIC DNA]</scope>
    <source>
        <strain evidence="9 10">CHN_HEN01</strain>
    </source>
</reference>
<comment type="caution">
    <text evidence="9">The sequence shown here is derived from an EMBL/GenBank/DDBJ whole genome shotgun (WGS) entry which is preliminary data.</text>
</comment>
<feature type="region of interest" description="Disordered" evidence="7">
    <location>
        <begin position="1"/>
        <end position="111"/>
    </location>
</feature>
<evidence type="ECO:0000256" key="6">
    <source>
        <dbReference type="PIRSR" id="PIRSR604808-3"/>
    </source>
</evidence>
<organism evidence="9 10">
    <name type="scientific">Cyclospora cayetanensis</name>
    <dbReference type="NCBI Taxonomy" id="88456"/>
    <lineage>
        <taxon>Eukaryota</taxon>
        <taxon>Sar</taxon>
        <taxon>Alveolata</taxon>
        <taxon>Apicomplexa</taxon>
        <taxon>Conoidasida</taxon>
        <taxon>Coccidia</taxon>
        <taxon>Eucoccidiorida</taxon>
        <taxon>Eimeriorina</taxon>
        <taxon>Eimeriidae</taxon>
        <taxon>Cyclospora</taxon>
    </lineage>
</organism>
<feature type="domain" description="Endonuclease/exonuclease/phosphatase" evidence="8">
    <location>
        <begin position="141"/>
        <end position="429"/>
    </location>
</feature>
<dbReference type="GO" id="GO:0046872">
    <property type="term" value="F:metal ion binding"/>
    <property type="evidence" value="ECO:0007669"/>
    <property type="project" value="UniProtKB-KW"/>
</dbReference>
<evidence type="ECO:0000256" key="7">
    <source>
        <dbReference type="SAM" id="MobiDB-lite"/>
    </source>
</evidence>
<name>A0A1D3D982_9EIME</name>
<evidence type="ECO:0000256" key="1">
    <source>
        <dbReference type="ARBA" id="ARBA00007092"/>
    </source>
</evidence>
<keyword evidence="4 5" id="KW-0460">Magnesium</keyword>
<keyword evidence="3" id="KW-0378">Hydrolase</keyword>
<feature type="binding site" evidence="5">
    <location>
        <position position="428"/>
    </location>
    <ligand>
        <name>Mg(2+)</name>
        <dbReference type="ChEBI" id="CHEBI:18420"/>
        <label>1</label>
    </ligand>
</feature>
<dbReference type="VEuPathDB" id="ToxoDB:LOC34619267"/>
<sequence>MQTSPTTLSRIPEGWHSSDPMAATAKGVATTPGRPSADTAASPLRVNSGNAPEDPICIATSPTDSEEPAKSTKRGAATKRTLGHSHTQTGRAAKTPRVIPSPRLRQPPATCCASQGSPAIWSSVPEVGLVTVDDPLPLSFLTWNLNGLLPRVRASQWRQFAAYIEEAKPDVICLQEIRLPALGPPGCRKGDGLPRHRGAVRIEADPTASAAERREIEQIAAALREALKTLPDYKVLMSLADWKYSGQFLLLRRHLKVGRVEALRYNLNETDPNVHHAEGRVIIADFGRLAFLTTQWHPANLWSVSLPVYVPFLHRSEQKPLIWMGDANCAPTDLDLSHPKIFRSAHSPDPKLKPENVGQPGCTDAERARLQEILHAGDIILEHAPLMAFSSAVGVIRLQFASEELLSCVSSVEIVGQAFPRRRFFGSDHCPVMLRLSEPKLRSLTAIE</sequence>
<feature type="site" description="Interaction with DNA substrate" evidence="6">
    <location>
        <position position="429"/>
    </location>
</feature>
<dbReference type="GO" id="GO:0003906">
    <property type="term" value="F:DNA-(apurinic or apyrimidinic site) endonuclease activity"/>
    <property type="evidence" value="ECO:0007669"/>
    <property type="project" value="TreeGrafter"/>
</dbReference>
<feature type="binding site" evidence="5">
    <location>
        <position position="328"/>
    </location>
    <ligand>
        <name>Mg(2+)</name>
        <dbReference type="ChEBI" id="CHEBI:18420"/>
        <label>1</label>
    </ligand>
</feature>
<dbReference type="InterPro" id="IPR004808">
    <property type="entry name" value="AP_endonuc_1"/>
</dbReference>
<dbReference type="SUPFAM" id="SSF56219">
    <property type="entry name" value="DNase I-like"/>
    <property type="match status" value="1"/>
</dbReference>
<feature type="binding site" evidence="5">
    <location>
        <position position="326"/>
    </location>
    <ligand>
        <name>Mg(2+)</name>
        <dbReference type="ChEBI" id="CHEBI:18420"/>
        <label>1</label>
    </ligand>
</feature>
<comment type="similarity">
    <text evidence="1">Belongs to the DNA repair enzymes AP/ExoA family.</text>
</comment>
<evidence type="ECO:0000313" key="10">
    <source>
        <dbReference type="Proteomes" id="UP000095192"/>
    </source>
</evidence>
<feature type="site" description="Transition state stabilizer" evidence="6">
    <location>
        <position position="328"/>
    </location>
</feature>
<proteinExistence type="inferred from homology"/>
<dbReference type="InParanoid" id="A0A1D3D982"/>
<feature type="binding site" evidence="5">
    <location>
        <position position="176"/>
    </location>
    <ligand>
        <name>Mg(2+)</name>
        <dbReference type="ChEBI" id="CHEBI:18420"/>
        <label>1</label>
    </ligand>
</feature>
<dbReference type="GO" id="GO:0008311">
    <property type="term" value="F:double-stranded DNA 3'-5' DNA exonuclease activity"/>
    <property type="evidence" value="ECO:0007669"/>
    <property type="project" value="TreeGrafter"/>
</dbReference>
<dbReference type="InterPro" id="IPR036691">
    <property type="entry name" value="Endo/exonu/phosph_ase_sf"/>
</dbReference>
<evidence type="ECO:0000256" key="5">
    <source>
        <dbReference type="PIRSR" id="PIRSR604808-2"/>
    </source>
</evidence>
<dbReference type="InterPro" id="IPR005135">
    <property type="entry name" value="Endo/exonuclease/phosphatase"/>
</dbReference>
<feature type="binding site" evidence="5">
    <location>
        <position position="429"/>
    </location>
    <ligand>
        <name>Mg(2+)</name>
        <dbReference type="ChEBI" id="CHEBI:18420"/>
        <label>1</label>
    </ligand>
</feature>
<keyword evidence="10" id="KW-1185">Reference proteome</keyword>
<dbReference type="GO" id="GO:0005634">
    <property type="term" value="C:nucleus"/>
    <property type="evidence" value="ECO:0007669"/>
    <property type="project" value="TreeGrafter"/>
</dbReference>
<protein>
    <recommendedName>
        <fullName evidence="8">Endonuclease/exonuclease/phosphatase domain-containing protein</fullName>
    </recommendedName>
</protein>
<evidence type="ECO:0000313" key="9">
    <source>
        <dbReference type="EMBL" id="OEH80007.1"/>
    </source>
</evidence>
<dbReference type="FunCoup" id="A0A1D3D982">
    <property type="interactions" value="11"/>
</dbReference>
<keyword evidence="2 5" id="KW-0479">Metal-binding</keyword>
<keyword evidence="5" id="KW-0464">Manganese</keyword>
<dbReference type="Gene3D" id="3.60.10.10">
    <property type="entry name" value="Endonuclease/exonuclease/phosphatase"/>
    <property type="match status" value="1"/>
</dbReference>
<comment type="cofactor">
    <cofactor evidence="5">
        <name>Mg(2+)</name>
        <dbReference type="ChEBI" id="CHEBI:18420"/>
    </cofactor>
    <cofactor evidence="5">
        <name>Mn(2+)</name>
        <dbReference type="ChEBI" id="CHEBI:29035"/>
    </cofactor>
    <text evidence="5">Probably binds two magnesium or manganese ions per subunit.</text>
</comment>
<feature type="binding site" evidence="5">
    <location>
        <position position="144"/>
    </location>
    <ligand>
        <name>Mg(2+)</name>
        <dbReference type="ChEBI" id="CHEBI:18420"/>
        <label>1</label>
    </ligand>
</feature>
<dbReference type="AlphaFoldDB" id="A0A1D3D982"/>
<dbReference type="VEuPathDB" id="ToxoDB:cyc_02408"/>
<dbReference type="GO" id="GO:0006284">
    <property type="term" value="P:base-excision repair"/>
    <property type="evidence" value="ECO:0007669"/>
    <property type="project" value="TreeGrafter"/>
</dbReference>
<dbReference type="PROSITE" id="PS51435">
    <property type="entry name" value="AP_NUCLEASE_F1_4"/>
    <property type="match status" value="1"/>
</dbReference>
<accession>A0A1D3D982</accession>
<gene>
    <name evidence="9" type="ORF">cyc_02408</name>
</gene>
<evidence type="ECO:0000256" key="2">
    <source>
        <dbReference type="ARBA" id="ARBA00022723"/>
    </source>
</evidence>
<dbReference type="EMBL" id="JROU02000212">
    <property type="protein sequence ID" value="OEH80007.1"/>
    <property type="molecule type" value="Genomic_DNA"/>
</dbReference>
<evidence type="ECO:0000256" key="3">
    <source>
        <dbReference type="ARBA" id="ARBA00022801"/>
    </source>
</evidence>
<dbReference type="Pfam" id="PF03372">
    <property type="entry name" value="Exo_endo_phos"/>
    <property type="match status" value="1"/>
</dbReference>
<dbReference type="PANTHER" id="PTHR22748">
    <property type="entry name" value="AP ENDONUCLEASE"/>
    <property type="match status" value="1"/>
</dbReference>
<feature type="compositionally biased region" description="Basic residues" evidence="7">
    <location>
        <begin position="71"/>
        <end position="83"/>
    </location>
</feature>
<evidence type="ECO:0000259" key="8">
    <source>
        <dbReference type="Pfam" id="PF03372"/>
    </source>
</evidence>